<organism evidence="2 3">
    <name type="scientific">Niabella pedocola</name>
    <dbReference type="NCBI Taxonomy" id="1752077"/>
    <lineage>
        <taxon>Bacteria</taxon>
        <taxon>Pseudomonadati</taxon>
        <taxon>Bacteroidota</taxon>
        <taxon>Chitinophagia</taxon>
        <taxon>Chitinophagales</taxon>
        <taxon>Chitinophagaceae</taxon>
        <taxon>Niabella</taxon>
    </lineage>
</organism>
<dbReference type="Pfam" id="PF02321">
    <property type="entry name" value="OEP"/>
    <property type="match status" value="1"/>
</dbReference>
<accession>A0ABS8PXW0</accession>
<keyword evidence="3" id="KW-1185">Reference proteome</keyword>
<dbReference type="InterPro" id="IPR010131">
    <property type="entry name" value="MdtP/NodT-like"/>
</dbReference>
<gene>
    <name evidence="2" type="ORF">LQ567_18405</name>
</gene>
<dbReference type="EMBL" id="JAJNEC010000005">
    <property type="protein sequence ID" value="MCD2424761.1"/>
    <property type="molecule type" value="Genomic_DNA"/>
</dbReference>
<dbReference type="PANTHER" id="PTHR30203">
    <property type="entry name" value="OUTER MEMBRANE CATION EFFLUX PROTEIN"/>
    <property type="match status" value="1"/>
</dbReference>
<evidence type="ECO:0000313" key="3">
    <source>
        <dbReference type="Proteomes" id="UP001199816"/>
    </source>
</evidence>
<evidence type="ECO:0000256" key="1">
    <source>
        <dbReference type="ARBA" id="ARBA00007613"/>
    </source>
</evidence>
<protein>
    <submittedName>
        <fullName evidence="2">TolC family protein</fullName>
    </submittedName>
</protein>
<dbReference type="RefSeq" id="WP_231006970.1">
    <property type="nucleotide sequence ID" value="NZ_JAJNEC010000005.1"/>
</dbReference>
<comment type="caution">
    <text evidence="2">The sequence shown here is derived from an EMBL/GenBank/DDBJ whole genome shotgun (WGS) entry which is preliminary data.</text>
</comment>
<reference evidence="2 3" key="1">
    <citation type="submission" date="2021-11" db="EMBL/GenBank/DDBJ databases">
        <title>Genomic of Niabella pedocola.</title>
        <authorList>
            <person name="Wu T."/>
        </authorList>
    </citation>
    <scope>NUCLEOTIDE SEQUENCE [LARGE SCALE GENOMIC DNA]</scope>
    <source>
        <strain evidence="2 3">JCM 31011</strain>
    </source>
</reference>
<comment type="similarity">
    <text evidence="1">Belongs to the outer membrane factor (OMF) (TC 1.B.17) family.</text>
</comment>
<name>A0ABS8PXW0_9BACT</name>
<dbReference type="SUPFAM" id="SSF56954">
    <property type="entry name" value="Outer membrane efflux proteins (OEP)"/>
    <property type="match status" value="1"/>
</dbReference>
<proteinExistence type="inferred from homology"/>
<dbReference type="PANTHER" id="PTHR30203:SF23">
    <property type="entry name" value="OUTER MEMBRANE EFFLUX PROTEIN"/>
    <property type="match status" value="1"/>
</dbReference>
<dbReference type="InterPro" id="IPR003423">
    <property type="entry name" value="OMP_efflux"/>
</dbReference>
<sequence>MRAVLFFAGLIAGIPGFGQEKMTLEACEAMFMRSNLALLAQQYNISQADADIAQAKIWELPQAGFQTNLYNPEAHKAFDLSKANSLSVQQLLYLGGKKKYEVAYARSNRELALLEFDQLLAELKARLYESYYTLHYEEKKLIDINTQLAYMAGLLDAFKVQTVKGNTSLKEQVRLQAMVVQLNNDKIGIVNTILQQQQLLKTFTGLQENIHTAITNEEDSALLAKRPIISLDTIKQQALAHNAGYRYSLKNVEASKVNVNWQRSQNVPDLTLGGEWDQLGGAFRNEVNFTVGIPIPLWKRNKGNVTKAQYQVKESQANSDMKKLDLETSVELAYQTWQNQYEQYAAINAEDLQNLQAVHAGMMTNFRKGNVTLVDFTDFMDSYRQTILQLYEMKKQLMIAAQELNRLTQSKIF</sequence>
<dbReference type="Proteomes" id="UP001199816">
    <property type="component" value="Unassembled WGS sequence"/>
</dbReference>
<evidence type="ECO:0000313" key="2">
    <source>
        <dbReference type="EMBL" id="MCD2424761.1"/>
    </source>
</evidence>
<dbReference type="Gene3D" id="1.20.1600.10">
    <property type="entry name" value="Outer membrane efflux proteins (OEP)"/>
    <property type="match status" value="1"/>
</dbReference>